<keyword evidence="2" id="KW-1185">Reference proteome</keyword>
<gene>
    <name evidence="1" type="ORF">SAMN02910315_01020</name>
</gene>
<organism evidence="1 2">
    <name type="scientific">Methanobrevibacter millerae</name>
    <dbReference type="NCBI Taxonomy" id="230361"/>
    <lineage>
        <taxon>Archaea</taxon>
        <taxon>Methanobacteriati</taxon>
        <taxon>Methanobacteriota</taxon>
        <taxon>Methanomada group</taxon>
        <taxon>Methanobacteria</taxon>
        <taxon>Methanobacteriales</taxon>
        <taxon>Methanobacteriaceae</taxon>
        <taxon>Methanobrevibacter</taxon>
    </lineage>
</organism>
<protein>
    <recommendedName>
        <fullName evidence="3">Transcriptional regulator</fullName>
    </recommendedName>
</protein>
<proteinExistence type="predicted"/>
<evidence type="ECO:0000313" key="1">
    <source>
        <dbReference type="EMBL" id="SDA50947.1"/>
    </source>
</evidence>
<sequence>MIDKSVFMDSDDKFLELVAYVKASEYRKEIIRFLLYDLKTPKEIGDRIDVRTNHISNILADLRRQDLVICATPNVRKGRLYKLTEKGYRVAKFMNFDSD</sequence>
<evidence type="ECO:0008006" key="3">
    <source>
        <dbReference type="Google" id="ProtNLM"/>
    </source>
</evidence>
<dbReference type="InterPro" id="IPR036390">
    <property type="entry name" value="WH_DNA-bd_sf"/>
</dbReference>
<name>A0A1G5W085_9EURY</name>
<dbReference type="InterPro" id="IPR036388">
    <property type="entry name" value="WH-like_DNA-bd_sf"/>
</dbReference>
<dbReference type="AlphaFoldDB" id="A0A1G5W085"/>
<dbReference type="SUPFAM" id="SSF46785">
    <property type="entry name" value="Winged helix' DNA-binding domain"/>
    <property type="match status" value="1"/>
</dbReference>
<evidence type="ECO:0000313" key="2">
    <source>
        <dbReference type="Proteomes" id="UP000323439"/>
    </source>
</evidence>
<reference evidence="1 2" key="1">
    <citation type="submission" date="2016-10" db="EMBL/GenBank/DDBJ databases">
        <authorList>
            <person name="Varghese N."/>
            <person name="Submissions S."/>
        </authorList>
    </citation>
    <scope>NUCLEOTIDE SEQUENCE [LARGE SCALE GENOMIC DNA]</scope>
    <source>
        <strain evidence="1 2">DSM 16643</strain>
    </source>
</reference>
<dbReference type="Gene3D" id="1.10.10.10">
    <property type="entry name" value="Winged helix-like DNA-binding domain superfamily/Winged helix DNA-binding domain"/>
    <property type="match status" value="1"/>
</dbReference>
<dbReference type="Proteomes" id="UP000323439">
    <property type="component" value="Unassembled WGS sequence"/>
</dbReference>
<accession>A0A1G5W085</accession>
<dbReference type="EMBL" id="FMXB01000006">
    <property type="protein sequence ID" value="SDA50947.1"/>
    <property type="molecule type" value="Genomic_DNA"/>
</dbReference>